<evidence type="ECO:0000313" key="2">
    <source>
        <dbReference type="EMBL" id="WQH16782.1"/>
    </source>
</evidence>
<keyword evidence="1" id="KW-0472">Membrane</keyword>
<feature type="transmembrane region" description="Helical" evidence="1">
    <location>
        <begin position="53"/>
        <end position="71"/>
    </location>
</feature>
<accession>A0ABZ0YX89</accession>
<evidence type="ECO:0000313" key="3">
    <source>
        <dbReference type="Proteomes" id="UP001327459"/>
    </source>
</evidence>
<reference evidence="2 3" key="1">
    <citation type="submission" date="2023-11" db="EMBL/GenBank/DDBJ databases">
        <title>MicrobeMod: A computational toolkit for identifying prokaryotic methylation and restriction-modification with nanopore sequencing.</title>
        <authorList>
            <person name="Crits-Christoph A."/>
            <person name="Kang S.C."/>
            <person name="Lee H."/>
            <person name="Ostrov N."/>
        </authorList>
    </citation>
    <scope>NUCLEOTIDE SEQUENCE [LARGE SCALE GENOMIC DNA]</scope>
    <source>
        <strain evidence="2 3">ATCC 49870</strain>
    </source>
</reference>
<dbReference type="RefSeq" id="WP_322521771.1">
    <property type="nucleotide sequence ID" value="NZ_CP140153.1"/>
</dbReference>
<name>A0ABZ0YX89_9GAMM</name>
<protein>
    <recommendedName>
        <fullName evidence="4">Toxin CptA</fullName>
    </recommendedName>
</protein>
<keyword evidence="3" id="KW-1185">Reference proteome</keyword>
<proteinExistence type="predicted"/>
<keyword evidence="1" id="KW-1133">Transmembrane helix</keyword>
<gene>
    <name evidence="2" type="ORF">SR882_02445</name>
</gene>
<dbReference type="Proteomes" id="UP001327459">
    <property type="component" value="Chromosome"/>
</dbReference>
<evidence type="ECO:0008006" key="4">
    <source>
        <dbReference type="Google" id="ProtNLM"/>
    </source>
</evidence>
<evidence type="ECO:0000256" key="1">
    <source>
        <dbReference type="SAM" id="Phobius"/>
    </source>
</evidence>
<feature type="transmembrane region" description="Helical" evidence="1">
    <location>
        <begin position="20"/>
        <end position="41"/>
    </location>
</feature>
<dbReference type="EMBL" id="CP140153">
    <property type="protein sequence ID" value="WQH16782.1"/>
    <property type="molecule type" value="Genomic_DNA"/>
</dbReference>
<organism evidence="2 3">
    <name type="scientific">Guyparkeria halophila</name>
    <dbReference type="NCBI Taxonomy" id="47960"/>
    <lineage>
        <taxon>Bacteria</taxon>
        <taxon>Pseudomonadati</taxon>
        <taxon>Pseudomonadota</taxon>
        <taxon>Gammaproteobacteria</taxon>
        <taxon>Chromatiales</taxon>
        <taxon>Thioalkalibacteraceae</taxon>
        <taxon>Guyparkeria</taxon>
    </lineage>
</organism>
<sequence length="153" mass="17158">MERVSEGFSERLVADRGLLAAWMGLVLAAWLAMSLIVWQAPRPVGADTPLPEWLWRAAAWLVVSGWLWRCLRHRPPGFAIEGQLAWSAGRAEVLLPSGESIRGETRVLWQGPLLVGVAVDDAGSGRVTLWLTPWRLGRRGWWRLQRFLMLGAP</sequence>
<keyword evidence="1" id="KW-0812">Transmembrane</keyword>